<dbReference type="Proteomes" id="UP001353858">
    <property type="component" value="Unassembled WGS sequence"/>
</dbReference>
<sequence>MSVSTILSLFSCGIFRDDELLEAYSDVCHRLVLHNEVVNTEDEDIFKRFIEKVTEIMNAKVLSELALLNPRSNQQPSTSGLNRTNTLVGQGLTPDNSHLTSYSSRPSTSRVTQSDIFVGEGKKIWSFQELEKMDALQLIDEIPSDTGSVTSDCASESDEELNSNVLVNLTIEREDGVQQNGNNEIESEWERVARDQERNVTGHLNNVNVEIKRGDDELSADSDQDDIKVDNAKYEEKEIRHTGAEVSLISHDWVQRHINHFKNKLIKVKNVNLVTANSKKISIVSAIVTEKLKIGNSEIEHGLLVMKDMRFDGLLGMDVLGKLKLKLDLKDDKIFVDNEEVKWEIDEEEHKENQPGIEVEKEKEISNFTLMQMMQEMFKQQENKLEKNKEELKSDMRKEIIESCKVVCKQLKAEMNEKCWETEMRVKSDQEN</sequence>
<evidence type="ECO:0000313" key="3">
    <source>
        <dbReference type="EMBL" id="KAK4887443.1"/>
    </source>
</evidence>
<dbReference type="Pfam" id="PF08284">
    <property type="entry name" value="RVP_2"/>
    <property type="match status" value="1"/>
</dbReference>
<dbReference type="SUPFAM" id="SSF50630">
    <property type="entry name" value="Acid proteases"/>
    <property type="match status" value="1"/>
</dbReference>
<dbReference type="EMBL" id="JARPUR010000001">
    <property type="protein sequence ID" value="KAK4887443.1"/>
    <property type="molecule type" value="Genomic_DNA"/>
</dbReference>
<organism evidence="3 4">
    <name type="scientific">Aquatica leii</name>
    <dbReference type="NCBI Taxonomy" id="1421715"/>
    <lineage>
        <taxon>Eukaryota</taxon>
        <taxon>Metazoa</taxon>
        <taxon>Ecdysozoa</taxon>
        <taxon>Arthropoda</taxon>
        <taxon>Hexapoda</taxon>
        <taxon>Insecta</taxon>
        <taxon>Pterygota</taxon>
        <taxon>Neoptera</taxon>
        <taxon>Endopterygota</taxon>
        <taxon>Coleoptera</taxon>
        <taxon>Polyphaga</taxon>
        <taxon>Elateriformia</taxon>
        <taxon>Elateroidea</taxon>
        <taxon>Lampyridae</taxon>
        <taxon>Luciolinae</taxon>
        <taxon>Aquatica</taxon>
    </lineage>
</organism>
<keyword evidence="1" id="KW-0175">Coiled coil</keyword>
<feature type="coiled-coil region" evidence="1">
    <location>
        <begin position="371"/>
        <end position="402"/>
    </location>
</feature>
<dbReference type="AlphaFoldDB" id="A0AAN7SRP4"/>
<comment type="caution">
    <text evidence="3">The sequence shown here is derived from an EMBL/GenBank/DDBJ whole genome shotgun (WGS) entry which is preliminary data.</text>
</comment>
<evidence type="ECO:0000256" key="2">
    <source>
        <dbReference type="SAM" id="MobiDB-lite"/>
    </source>
</evidence>
<proteinExistence type="predicted"/>
<dbReference type="InterPro" id="IPR021109">
    <property type="entry name" value="Peptidase_aspartic_dom_sf"/>
</dbReference>
<dbReference type="Gene3D" id="2.40.70.10">
    <property type="entry name" value="Acid Proteases"/>
    <property type="match status" value="1"/>
</dbReference>
<keyword evidence="4" id="KW-1185">Reference proteome</keyword>
<feature type="region of interest" description="Disordered" evidence="2">
    <location>
        <begin position="71"/>
        <end position="107"/>
    </location>
</feature>
<gene>
    <name evidence="3" type="ORF">RN001_003714</name>
</gene>
<accession>A0AAN7SRP4</accession>
<evidence type="ECO:0000256" key="1">
    <source>
        <dbReference type="SAM" id="Coils"/>
    </source>
</evidence>
<name>A0AAN7SRP4_9COLE</name>
<reference evidence="4" key="1">
    <citation type="submission" date="2023-01" db="EMBL/GenBank/DDBJ databases">
        <title>Key to firefly adult light organ development and bioluminescence: homeobox transcription factors regulate luciferase expression and transportation to peroxisome.</title>
        <authorList>
            <person name="Fu X."/>
        </authorList>
    </citation>
    <scope>NUCLEOTIDE SEQUENCE [LARGE SCALE GENOMIC DNA]</scope>
</reference>
<dbReference type="CDD" id="cd00303">
    <property type="entry name" value="retropepsin_like"/>
    <property type="match status" value="1"/>
</dbReference>
<evidence type="ECO:0000313" key="4">
    <source>
        <dbReference type="Proteomes" id="UP001353858"/>
    </source>
</evidence>
<protein>
    <submittedName>
        <fullName evidence="3">Uncharacterized protein</fullName>
    </submittedName>
</protein>